<evidence type="ECO:0000313" key="2">
    <source>
        <dbReference type="EMBL" id="QEC78023.1"/>
    </source>
</evidence>
<evidence type="ECO:0000256" key="1">
    <source>
        <dbReference type="SAM" id="Phobius"/>
    </source>
</evidence>
<dbReference type="EMBL" id="CP042437">
    <property type="protein sequence ID" value="QEC78023.1"/>
    <property type="molecule type" value="Genomic_DNA"/>
</dbReference>
<dbReference type="KEGG" id="mgk:FSB76_19540"/>
<keyword evidence="1" id="KW-1133">Transmembrane helix</keyword>
<dbReference type="Proteomes" id="UP000321362">
    <property type="component" value="Chromosome"/>
</dbReference>
<keyword evidence="1" id="KW-0812">Transmembrane</keyword>
<proteinExistence type="predicted"/>
<gene>
    <name evidence="2" type="ORF">FSB76_19540</name>
</gene>
<keyword evidence="3" id="KW-1185">Reference proteome</keyword>
<name>A0A5B8W2R8_9SPHI</name>
<organism evidence="2 3">
    <name type="scientific">Mucilaginibacter ginsenosidivorax</name>
    <dbReference type="NCBI Taxonomy" id="862126"/>
    <lineage>
        <taxon>Bacteria</taxon>
        <taxon>Pseudomonadati</taxon>
        <taxon>Bacteroidota</taxon>
        <taxon>Sphingobacteriia</taxon>
        <taxon>Sphingobacteriales</taxon>
        <taxon>Sphingobacteriaceae</taxon>
        <taxon>Mucilaginibacter</taxon>
    </lineage>
</organism>
<evidence type="ECO:0000313" key="3">
    <source>
        <dbReference type="Proteomes" id="UP000321362"/>
    </source>
</evidence>
<feature type="transmembrane region" description="Helical" evidence="1">
    <location>
        <begin position="12"/>
        <end position="28"/>
    </location>
</feature>
<reference evidence="2 3" key="1">
    <citation type="journal article" date="2013" name="J. Microbiol.">
        <title>Mucilaginibacter ginsenosidivorax sp. nov., with ginsenoside converting activity isolated from sediment.</title>
        <authorList>
            <person name="Kim J.K."/>
            <person name="Choi T.E."/>
            <person name="Liu Q.M."/>
            <person name="Park H.Y."/>
            <person name="Yi T.H."/>
            <person name="Yoon M.H."/>
            <person name="Kim S.C."/>
            <person name="Im W.T."/>
        </authorList>
    </citation>
    <scope>NUCLEOTIDE SEQUENCE [LARGE SCALE GENOMIC DNA]</scope>
    <source>
        <strain evidence="2 3">KHI28</strain>
    </source>
</reference>
<sequence>MKTSISSLIKKAAAIIAFLASSCFIYGFNRGMGDQEWLAWSNKCLTESFNPPPDITLKKWELILTNDCFLRLRKTYQHDRQEYFSFNLHRLNNVEYMGSDTTGTLKLSTLTDDIIVQTYEDPKGDLDSMATAIELPVKHMSPVRLDSLKIALNYFKAKSL</sequence>
<dbReference type="AlphaFoldDB" id="A0A5B8W2R8"/>
<dbReference type="RefSeq" id="WP_147056253.1">
    <property type="nucleotide sequence ID" value="NZ_CP042437.1"/>
</dbReference>
<keyword evidence="1" id="KW-0472">Membrane</keyword>
<dbReference type="OrthoDB" id="797136at2"/>
<protein>
    <submittedName>
        <fullName evidence="2">Uncharacterized protein</fullName>
    </submittedName>
</protein>
<dbReference type="PROSITE" id="PS51257">
    <property type="entry name" value="PROKAR_LIPOPROTEIN"/>
    <property type="match status" value="1"/>
</dbReference>
<accession>A0A5B8W2R8</accession>